<name>A0A8S9TUX6_PHYIN</name>
<evidence type="ECO:0000256" key="1">
    <source>
        <dbReference type="SAM" id="MobiDB-lite"/>
    </source>
</evidence>
<evidence type="ECO:0000313" key="3">
    <source>
        <dbReference type="Proteomes" id="UP000704712"/>
    </source>
</evidence>
<evidence type="ECO:0000313" key="2">
    <source>
        <dbReference type="EMBL" id="KAF4131352.1"/>
    </source>
</evidence>
<accession>A0A8S9TUX6</accession>
<proteinExistence type="predicted"/>
<organism evidence="2 3">
    <name type="scientific">Phytophthora infestans</name>
    <name type="common">Potato late blight agent</name>
    <name type="synonym">Botrytis infestans</name>
    <dbReference type="NCBI Taxonomy" id="4787"/>
    <lineage>
        <taxon>Eukaryota</taxon>
        <taxon>Sar</taxon>
        <taxon>Stramenopiles</taxon>
        <taxon>Oomycota</taxon>
        <taxon>Peronosporomycetes</taxon>
        <taxon>Peronosporales</taxon>
        <taxon>Peronosporaceae</taxon>
        <taxon>Phytophthora</taxon>
    </lineage>
</organism>
<dbReference type="Proteomes" id="UP000704712">
    <property type="component" value="Unassembled WGS sequence"/>
</dbReference>
<comment type="caution">
    <text evidence="2">The sequence shown here is derived from an EMBL/GenBank/DDBJ whole genome shotgun (WGS) entry which is preliminary data.</text>
</comment>
<feature type="region of interest" description="Disordered" evidence="1">
    <location>
        <begin position="1"/>
        <end position="21"/>
    </location>
</feature>
<dbReference type="EMBL" id="JAACNO010002740">
    <property type="protein sequence ID" value="KAF4131352.1"/>
    <property type="molecule type" value="Genomic_DNA"/>
</dbReference>
<sequence length="61" mass="6697">MADWSPSPDDISQLPDAKKVSASPNDVQLLLSYVSMITYVKSPNTCSVCANLSEMLHDRLI</sequence>
<dbReference type="AlphaFoldDB" id="A0A8S9TUX6"/>
<protein>
    <submittedName>
        <fullName evidence="2">Uncharacterized protein</fullName>
    </submittedName>
</protein>
<gene>
    <name evidence="2" type="ORF">GN958_ATG19462</name>
</gene>
<reference evidence="2" key="1">
    <citation type="submission" date="2020-03" db="EMBL/GenBank/DDBJ databases">
        <title>Hybrid Assembly of Korean Phytophthora infestans isolates.</title>
        <authorList>
            <person name="Prokchorchik M."/>
            <person name="Lee Y."/>
            <person name="Seo J."/>
            <person name="Cho J.-H."/>
            <person name="Park Y.-E."/>
            <person name="Jang D.-C."/>
            <person name="Im J.-S."/>
            <person name="Choi J.-G."/>
            <person name="Park H.-J."/>
            <person name="Lee G.-B."/>
            <person name="Lee Y.-G."/>
            <person name="Hong S.-Y."/>
            <person name="Cho K."/>
            <person name="Sohn K.H."/>
        </authorList>
    </citation>
    <scope>NUCLEOTIDE SEQUENCE</scope>
    <source>
        <strain evidence="2">KR_2_A2</strain>
    </source>
</reference>